<evidence type="ECO:0000259" key="2">
    <source>
        <dbReference type="Pfam" id="PF13590"/>
    </source>
</evidence>
<dbReference type="AlphaFoldDB" id="A0A1H4QQH8"/>
<protein>
    <recommendedName>
        <fullName evidence="2">DUF4136 domain-containing protein</fullName>
    </recommendedName>
</protein>
<name>A0A1H4QQH8_9BACT</name>
<accession>A0A1H4QQH8</accession>
<feature type="domain" description="DUF4136" evidence="2">
    <location>
        <begin position="24"/>
        <end position="204"/>
    </location>
</feature>
<feature type="signal peptide" evidence="1">
    <location>
        <begin position="1"/>
        <end position="21"/>
    </location>
</feature>
<evidence type="ECO:0000256" key="1">
    <source>
        <dbReference type="SAM" id="SignalP"/>
    </source>
</evidence>
<gene>
    <name evidence="3" type="ORF">SAMN05443244_2938</name>
</gene>
<proteinExistence type="predicted"/>
<dbReference type="Pfam" id="PF13590">
    <property type="entry name" value="DUF4136"/>
    <property type="match status" value="1"/>
</dbReference>
<dbReference type="Gene3D" id="3.30.160.670">
    <property type="match status" value="1"/>
</dbReference>
<dbReference type="Proteomes" id="UP000182409">
    <property type="component" value="Unassembled WGS sequence"/>
</dbReference>
<organism evidence="3 4">
    <name type="scientific">Terriglobus roseus</name>
    <dbReference type="NCBI Taxonomy" id="392734"/>
    <lineage>
        <taxon>Bacteria</taxon>
        <taxon>Pseudomonadati</taxon>
        <taxon>Acidobacteriota</taxon>
        <taxon>Terriglobia</taxon>
        <taxon>Terriglobales</taxon>
        <taxon>Acidobacteriaceae</taxon>
        <taxon>Terriglobus</taxon>
    </lineage>
</organism>
<reference evidence="3 4" key="1">
    <citation type="submission" date="2016-10" db="EMBL/GenBank/DDBJ databases">
        <authorList>
            <person name="de Groot N.N."/>
        </authorList>
    </citation>
    <scope>NUCLEOTIDE SEQUENCE [LARGE SCALE GENOMIC DNA]</scope>
    <source>
        <strain evidence="3 4">AB35.6</strain>
    </source>
</reference>
<dbReference type="EMBL" id="FNSD01000001">
    <property type="protein sequence ID" value="SEC21909.1"/>
    <property type="molecule type" value="Genomic_DNA"/>
</dbReference>
<feature type="chain" id="PRO_5010292751" description="DUF4136 domain-containing protein" evidence="1">
    <location>
        <begin position="22"/>
        <end position="210"/>
    </location>
</feature>
<dbReference type="InterPro" id="IPR025411">
    <property type="entry name" value="DUF4136"/>
</dbReference>
<sequence length="210" mass="22815">MRTILGTIAVAASLAVAPAFAQSVHTDFDHHADFSRYHTFCVDRVHAADPFYEGRLRDSLNVSLTHRGLQQAGQTLRTRNDQGAAPVEVQTGCDLAVRAIGSVREQQEYTTFYNGFGPGWGYGGWGGYGFGGGWGGPWGGWGGGPAVTRVDQIPVGTLVVDLYDTHTKRLVFRGIASSDVSSHASTNTRRLNISVDKMFKKFPPKAKDRN</sequence>
<evidence type="ECO:0000313" key="4">
    <source>
        <dbReference type="Proteomes" id="UP000182409"/>
    </source>
</evidence>
<dbReference type="RefSeq" id="WP_074654700.1">
    <property type="nucleotide sequence ID" value="NZ_FNSD01000001.1"/>
</dbReference>
<evidence type="ECO:0000313" key="3">
    <source>
        <dbReference type="EMBL" id="SEC21909.1"/>
    </source>
</evidence>
<keyword evidence="1" id="KW-0732">Signal</keyword>